<dbReference type="AlphaFoldDB" id="A0A4V3V741"/>
<dbReference type="InterPro" id="IPR007527">
    <property type="entry name" value="Znf_SWIM"/>
</dbReference>
<keyword evidence="1" id="KW-0862">Zinc</keyword>
<feature type="domain" description="SWIM-type" evidence="2">
    <location>
        <begin position="65"/>
        <end position="98"/>
    </location>
</feature>
<dbReference type="GO" id="GO:0008270">
    <property type="term" value="F:zinc ion binding"/>
    <property type="evidence" value="ECO:0007669"/>
    <property type="project" value="UniProtKB-KW"/>
</dbReference>
<dbReference type="EMBL" id="SLUB01000063">
    <property type="protein sequence ID" value="THE09793.1"/>
    <property type="molecule type" value="Genomic_DNA"/>
</dbReference>
<sequence length="532" mass="63341">MLQNDIPKDAVMHFSEKLRSLITFENEEDRNLIKKGLNLYRQGSVYNVQYNGNTLEGRVQDVTPVDVSLDLDFLEMSSCTCPDPSFCRHRMALFFYMYASVDRVGSLLEQWKDGSKPKPKLASIPVIKGNVLQRVEYKENSLESWLTLFNNEYKRFESGQREKNVYSFATLYHSLFQTIKRKAPRSEELKRLYHIHAALFCIRKTIELLGQIEVRNYQVDTYIRPYFHNFTDVVLDNSLEMRKVSLSFSLDEMLEESLDIVRETLLTETMFQYERMQMYRLLWATFFNRDKWLEIEKNALNTEQPAHLIAYAHIRFLQKDDDTAIDTMKKLGNSGIPYSFWWISYLSESKNWDRARAWIDHAIEGIRGYIFGIQSYEGRRHMTRLFLQNIMAYTDERDSAVYLNALKQLLPYSYVEYNDFLLETDQYRKWVELQIMVGYDIDEMDRYIIKEIETLDRAALLPLYHQAVAKAIEGKNRPSYKKAVKYLRKIRTHYKKLKQEDRWDDYITKLSTVNKRLRAFQQELLRASMISE</sequence>
<organism evidence="3 4">
    <name type="scientific">Bacillus timonensis</name>
    <dbReference type="NCBI Taxonomy" id="1033734"/>
    <lineage>
        <taxon>Bacteria</taxon>
        <taxon>Bacillati</taxon>
        <taxon>Bacillota</taxon>
        <taxon>Bacilli</taxon>
        <taxon>Bacillales</taxon>
        <taxon>Bacillaceae</taxon>
        <taxon>Bacillus</taxon>
    </lineage>
</organism>
<keyword evidence="1" id="KW-0863">Zinc-finger</keyword>
<protein>
    <submittedName>
        <fullName evidence="3">SWIM zinc finger family protein</fullName>
    </submittedName>
</protein>
<evidence type="ECO:0000313" key="4">
    <source>
        <dbReference type="Proteomes" id="UP000306477"/>
    </source>
</evidence>
<dbReference type="PROSITE" id="PS50966">
    <property type="entry name" value="ZF_SWIM"/>
    <property type="match status" value="1"/>
</dbReference>
<dbReference type="Pfam" id="PF04434">
    <property type="entry name" value="SWIM"/>
    <property type="match status" value="1"/>
</dbReference>
<proteinExistence type="predicted"/>
<evidence type="ECO:0000256" key="1">
    <source>
        <dbReference type="PROSITE-ProRule" id="PRU00325"/>
    </source>
</evidence>
<evidence type="ECO:0000259" key="2">
    <source>
        <dbReference type="PROSITE" id="PS50966"/>
    </source>
</evidence>
<dbReference type="Proteomes" id="UP000306477">
    <property type="component" value="Unassembled WGS sequence"/>
</dbReference>
<reference evidence="3 4" key="1">
    <citation type="journal article" date="2019" name="Indoor Air">
        <title>Impacts of indoor surface finishes on bacterial viability.</title>
        <authorList>
            <person name="Hu J."/>
            <person name="Maamar S.B."/>
            <person name="Glawe A.J."/>
            <person name="Gottel N."/>
            <person name="Gilbert J.A."/>
            <person name="Hartmann E.M."/>
        </authorList>
    </citation>
    <scope>NUCLEOTIDE SEQUENCE [LARGE SCALE GENOMIC DNA]</scope>
    <source>
        <strain evidence="3 4">AF060A6</strain>
    </source>
</reference>
<keyword evidence="4" id="KW-1185">Reference proteome</keyword>
<accession>A0A4V3V741</accession>
<keyword evidence="1" id="KW-0479">Metal-binding</keyword>
<name>A0A4V3V741_9BACI</name>
<dbReference type="RefSeq" id="WP_136381517.1">
    <property type="nucleotide sequence ID" value="NZ_SLUB01000063.1"/>
</dbReference>
<evidence type="ECO:0000313" key="3">
    <source>
        <dbReference type="EMBL" id="THE09793.1"/>
    </source>
</evidence>
<comment type="caution">
    <text evidence="3">The sequence shown here is derived from an EMBL/GenBank/DDBJ whole genome shotgun (WGS) entry which is preliminary data.</text>
</comment>
<dbReference type="OrthoDB" id="7593573at2"/>
<dbReference type="STRING" id="1033734.GCA_000285535_02490"/>
<gene>
    <name evidence="3" type="ORF">E1I69_21080</name>
</gene>